<protein>
    <submittedName>
        <fullName evidence="1">Uncharacterized protein</fullName>
    </submittedName>
</protein>
<gene>
    <name evidence="1" type="ORF">AFUS01_LOCUS26081</name>
</gene>
<sequence length="186" mass="20811">TPDSYLIMDSFELEYVSPIETANLESIKALAGSISPMITEDFSKILAYLIANDRRCRLLECELSFVKNVLSEIKKSTSIDDMTTSMCDSGPPKIVLDTSKRHVYAEILLDGQKYDYIVDIGTRLRLDAAMAPRFVATIVIEDRHNEDEILQFTVSGLAKTTTKKGGEPQMTTLAFPKLTEQISYSK</sequence>
<reference evidence="1" key="1">
    <citation type="submission" date="2021-06" db="EMBL/GenBank/DDBJ databases">
        <authorList>
            <person name="Hodson N. C."/>
            <person name="Mongue J. A."/>
            <person name="Jaron S. K."/>
        </authorList>
    </citation>
    <scope>NUCLEOTIDE SEQUENCE</scope>
</reference>
<evidence type="ECO:0000313" key="1">
    <source>
        <dbReference type="EMBL" id="CAG7815397.1"/>
    </source>
</evidence>
<dbReference type="Proteomes" id="UP000708208">
    <property type="component" value="Unassembled WGS sequence"/>
</dbReference>
<proteinExistence type="predicted"/>
<evidence type="ECO:0000313" key="2">
    <source>
        <dbReference type="Proteomes" id="UP000708208"/>
    </source>
</evidence>
<organism evidence="1 2">
    <name type="scientific">Allacma fusca</name>
    <dbReference type="NCBI Taxonomy" id="39272"/>
    <lineage>
        <taxon>Eukaryota</taxon>
        <taxon>Metazoa</taxon>
        <taxon>Ecdysozoa</taxon>
        <taxon>Arthropoda</taxon>
        <taxon>Hexapoda</taxon>
        <taxon>Collembola</taxon>
        <taxon>Symphypleona</taxon>
        <taxon>Sminthuridae</taxon>
        <taxon>Allacma</taxon>
    </lineage>
</organism>
<comment type="caution">
    <text evidence="1">The sequence shown here is derived from an EMBL/GenBank/DDBJ whole genome shotgun (WGS) entry which is preliminary data.</text>
</comment>
<dbReference type="EMBL" id="CAJVCH010343523">
    <property type="protein sequence ID" value="CAG7815397.1"/>
    <property type="molecule type" value="Genomic_DNA"/>
</dbReference>
<accession>A0A8J2PAK3</accession>
<feature type="non-terminal residue" evidence="1">
    <location>
        <position position="1"/>
    </location>
</feature>
<keyword evidence="2" id="KW-1185">Reference proteome</keyword>
<dbReference type="AlphaFoldDB" id="A0A8J2PAK3"/>
<name>A0A8J2PAK3_9HEXA</name>